<dbReference type="OrthoDB" id="174652at2"/>
<dbReference type="InterPro" id="IPR012910">
    <property type="entry name" value="Plug_dom"/>
</dbReference>
<evidence type="ECO:0000256" key="17">
    <source>
        <dbReference type="SAM" id="SignalP"/>
    </source>
</evidence>
<evidence type="ECO:0000256" key="5">
    <source>
        <dbReference type="ARBA" id="ARBA00022496"/>
    </source>
</evidence>
<dbReference type="CDD" id="cd01347">
    <property type="entry name" value="ligand_gated_channel"/>
    <property type="match status" value="1"/>
</dbReference>
<keyword evidence="12" id="KW-0675">Receptor</keyword>
<evidence type="ECO:0000256" key="4">
    <source>
        <dbReference type="ARBA" id="ARBA00022452"/>
    </source>
</evidence>
<dbReference type="AlphaFoldDB" id="A0A1R1JV03"/>
<gene>
    <name evidence="19" type="ORF">BIZ92_25490</name>
</gene>
<dbReference type="Proteomes" id="UP000187251">
    <property type="component" value="Unassembled WGS sequence"/>
</dbReference>
<dbReference type="InterPro" id="IPR011662">
    <property type="entry name" value="Secretin/TonB_short_N"/>
</dbReference>
<dbReference type="GO" id="GO:0015344">
    <property type="term" value="F:siderophore uptake transmembrane transporter activity"/>
    <property type="evidence" value="ECO:0007669"/>
    <property type="project" value="TreeGrafter"/>
</dbReference>
<evidence type="ECO:0000256" key="11">
    <source>
        <dbReference type="ARBA" id="ARBA00023136"/>
    </source>
</evidence>
<dbReference type="PROSITE" id="PS01156">
    <property type="entry name" value="TONB_DEPENDENT_REC_2"/>
    <property type="match status" value="1"/>
</dbReference>
<evidence type="ECO:0000256" key="12">
    <source>
        <dbReference type="ARBA" id="ARBA00023170"/>
    </source>
</evidence>
<dbReference type="GO" id="GO:0038023">
    <property type="term" value="F:signaling receptor activity"/>
    <property type="evidence" value="ECO:0007669"/>
    <property type="project" value="InterPro"/>
</dbReference>
<evidence type="ECO:0000256" key="10">
    <source>
        <dbReference type="ARBA" id="ARBA00023077"/>
    </source>
</evidence>
<evidence type="ECO:0000256" key="7">
    <source>
        <dbReference type="ARBA" id="ARBA00022729"/>
    </source>
</evidence>
<dbReference type="PROSITE" id="PS52016">
    <property type="entry name" value="TONB_DEPENDENT_REC_3"/>
    <property type="match status" value="1"/>
</dbReference>
<keyword evidence="9" id="KW-0406">Ion transport</keyword>
<evidence type="ECO:0000256" key="6">
    <source>
        <dbReference type="ARBA" id="ARBA00022692"/>
    </source>
</evidence>
<evidence type="ECO:0000256" key="16">
    <source>
        <dbReference type="RuleBase" id="RU003357"/>
    </source>
</evidence>
<evidence type="ECO:0000256" key="3">
    <source>
        <dbReference type="ARBA" id="ARBA00022448"/>
    </source>
</evidence>
<keyword evidence="3 14" id="KW-0813">Transport</keyword>
<evidence type="ECO:0000256" key="8">
    <source>
        <dbReference type="ARBA" id="ARBA00023004"/>
    </source>
</evidence>
<sequence>MNKTRWRRGVALTAIHLAVAAAPGYALAQPAPVAPPAVEAGPLDLVLNRYADQAGLALSYDPQATRDLRSPGAPAGLAVDAAFERILAGSGLRAVRTGERRYTLQRQAALAGPVQLAAVTVSGSGVPQPTEGTGAYTAAITNTATRLNLSPRETPQSISIISRQRIDDQSLTNINAVLQQTPGISVQNMGSERFNVLSRGYAIESYQVDGVPTVVEVGTQDVSTSLADMAIYDRVEVLRGAAGLMTGAGEPSGTLNMIRKRPTAQFQGYASASVGSWDLYRAEADLGGPLNASGSVRGRAVAVYQQNRSFIDYYRQQRQVFYGVIEADLSDSTLLTAGVDYQRNRPRGSMGGLGVPLFYSNGKQMDLARSTNVASRNNTFDVDASNVFMALDQKLAGDWSVKFSANRLDSRRDFQTAMASVTAGFANAQTGAGMPLWIQGGKSRQTQTGLDLRVEGPYRLLGRQHDFVMGLSFSESVTESDVYRDTSGYAAAHPFNLYAWRGQAVSPRFVKNYDNDTYVRETGAYAATRFRLTDALSAIAGARLSSYKWDYHQIFADPASRPFDQALLAKSNDVVTPYAALVYDIDDEHSAYASYTSIYKPQYYRDRNGKALDPRDGVNYELGIKSDWLGGALGSSLAVFQTRQNNLAVTDDGYLVPGTDSVAAYRAVPGARTNGIDLEVTGEVAPGWNLAASYTYSRTQDADGERIKTVMPAHMAKVWSTYRLPGAWHRLTVGGGVNWQSAIYYSVTPWRLGRTVTARQDAYAVVNLMARYDFSRQLSATLNLNNVFDRKYLSSLDTTFNTGYYGAPRNAMLNVRYAF</sequence>
<dbReference type="SUPFAM" id="SSF56935">
    <property type="entry name" value="Porins"/>
    <property type="match status" value="1"/>
</dbReference>
<dbReference type="InterPro" id="IPR000531">
    <property type="entry name" value="Beta-barrel_TonB"/>
</dbReference>
<reference evidence="19 20" key="1">
    <citation type="submission" date="2016-09" db="EMBL/GenBank/DDBJ databases">
        <title>Phylogenomics of Achromobacter.</title>
        <authorList>
            <person name="Jeukens J."/>
            <person name="Freschi L."/>
            <person name="Vincent A.T."/>
            <person name="Emond-Rheault J.-G."/>
            <person name="Kukavica-Ibrulj I."/>
            <person name="Charette S.J."/>
            <person name="Levesque R.C."/>
        </authorList>
    </citation>
    <scope>NUCLEOTIDE SEQUENCE [LARGE SCALE GENOMIC DNA]</scope>
    <source>
        <strain evidence="19 20">AUS488</strain>
    </source>
</reference>
<comment type="caution">
    <text evidence="19">The sequence shown here is derived from an EMBL/GenBank/DDBJ whole genome shotgun (WGS) entry which is preliminary data.</text>
</comment>
<keyword evidence="10 16" id="KW-0798">TonB box</keyword>
<keyword evidence="7 17" id="KW-0732">Signal</keyword>
<dbReference type="Gene3D" id="2.40.170.20">
    <property type="entry name" value="TonB-dependent receptor, beta-barrel domain"/>
    <property type="match status" value="1"/>
</dbReference>
<proteinExistence type="inferred from homology"/>
<keyword evidence="13 14" id="KW-0998">Cell outer membrane</keyword>
<dbReference type="PANTHER" id="PTHR32552">
    <property type="entry name" value="FERRICHROME IRON RECEPTOR-RELATED"/>
    <property type="match status" value="1"/>
</dbReference>
<protein>
    <recommendedName>
        <fullName evidence="18">Secretin/TonB short N-terminal domain-containing protein</fullName>
    </recommendedName>
</protein>
<dbReference type="Gene3D" id="2.170.130.10">
    <property type="entry name" value="TonB-dependent receptor, plug domain"/>
    <property type="match status" value="1"/>
</dbReference>
<comment type="subcellular location">
    <subcellularLocation>
        <location evidence="1 14">Cell outer membrane</location>
        <topology evidence="1 14">Multi-pass membrane protein</topology>
    </subcellularLocation>
</comment>
<organism evidence="19 20">
    <name type="scientific">Alcaligenes xylosoxydans xylosoxydans</name>
    <name type="common">Achromobacter xylosoxidans</name>
    <dbReference type="NCBI Taxonomy" id="85698"/>
    <lineage>
        <taxon>Bacteria</taxon>
        <taxon>Pseudomonadati</taxon>
        <taxon>Pseudomonadota</taxon>
        <taxon>Betaproteobacteria</taxon>
        <taxon>Burkholderiales</taxon>
        <taxon>Alcaligenaceae</taxon>
        <taxon>Achromobacter</taxon>
    </lineage>
</organism>
<feature type="domain" description="Secretin/TonB short N-terminal" evidence="18">
    <location>
        <begin position="56"/>
        <end position="107"/>
    </location>
</feature>
<keyword evidence="11 14" id="KW-0472">Membrane</keyword>
<dbReference type="InterPro" id="IPR037066">
    <property type="entry name" value="Plug_dom_sf"/>
</dbReference>
<keyword evidence="8" id="KW-0408">Iron</keyword>
<feature type="signal peptide" evidence="17">
    <location>
        <begin position="1"/>
        <end position="28"/>
    </location>
</feature>
<accession>A0A1R1JV03</accession>
<evidence type="ECO:0000256" key="15">
    <source>
        <dbReference type="PROSITE-ProRule" id="PRU10144"/>
    </source>
</evidence>
<evidence type="ECO:0000259" key="18">
    <source>
        <dbReference type="SMART" id="SM00965"/>
    </source>
</evidence>
<evidence type="ECO:0000256" key="1">
    <source>
        <dbReference type="ARBA" id="ARBA00004571"/>
    </source>
</evidence>
<evidence type="ECO:0000256" key="9">
    <source>
        <dbReference type="ARBA" id="ARBA00023065"/>
    </source>
</evidence>
<dbReference type="Gene3D" id="3.55.50.30">
    <property type="match status" value="1"/>
</dbReference>
<dbReference type="SMART" id="SM00965">
    <property type="entry name" value="STN"/>
    <property type="match status" value="1"/>
</dbReference>
<dbReference type="Pfam" id="PF00593">
    <property type="entry name" value="TonB_dep_Rec_b-barrel"/>
    <property type="match status" value="1"/>
</dbReference>
<dbReference type="RefSeq" id="WP_076411588.1">
    <property type="nucleotide sequence ID" value="NZ_AP028040.1"/>
</dbReference>
<evidence type="ECO:0000256" key="14">
    <source>
        <dbReference type="PROSITE-ProRule" id="PRU01360"/>
    </source>
</evidence>
<dbReference type="InterPro" id="IPR010917">
    <property type="entry name" value="TonB_rcpt_CS"/>
</dbReference>
<feature type="short sequence motif" description="TonB C-terminal box" evidence="15">
    <location>
        <begin position="802"/>
        <end position="819"/>
    </location>
</feature>
<dbReference type="InterPro" id="IPR036942">
    <property type="entry name" value="Beta-barrel_TonB_sf"/>
</dbReference>
<dbReference type="GO" id="GO:0009279">
    <property type="term" value="C:cell outer membrane"/>
    <property type="evidence" value="ECO:0007669"/>
    <property type="project" value="UniProtKB-SubCell"/>
</dbReference>
<keyword evidence="6 14" id="KW-0812">Transmembrane</keyword>
<dbReference type="PANTHER" id="PTHR32552:SF74">
    <property type="entry name" value="HYDROXAMATE SIDEROPHORE RECEPTOR FHUE"/>
    <property type="match status" value="1"/>
</dbReference>
<dbReference type="Pfam" id="PF07715">
    <property type="entry name" value="Plug"/>
    <property type="match status" value="1"/>
</dbReference>
<name>A0A1R1JV03_ALCXX</name>
<evidence type="ECO:0000256" key="2">
    <source>
        <dbReference type="ARBA" id="ARBA00009810"/>
    </source>
</evidence>
<keyword evidence="4 14" id="KW-1134">Transmembrane beta strand</keyword>
<keyword evidence="5" id="KW-0410">Iron transport</keyword>
<evidence type="ECO:0000313" key="20">
    <source>
        <dbReference type="Proteomes" id="UP000187251"/>
    </source>
</evidence>
<dbReference type="FunFam" id="2.170.130.10:FF:000010">
    <property type="entry name" value="Ferripyoverdine receptor"/>
    <property type="match status" value="1"/>
</dbReference>
<dbReference type="EMBL" id="MJMN01000012">
    <property type="protein sequence ID" value="OMG89091.1"/>
    <property type="molecule type" value="Genomic_DNA"/>
</dbReference>
<dbReference type="GO" id="GO:0015891">
    <property type="term" value="P:siderophore transport"/>
    <property type="evidence" value="ECO:0007669"/>
    <property type="project" value="InterPro"/>
</dbReference>
<dbReference type="InterPro" id="IPR010105">
    <property type="entry name" value="TonB_sidphr_rcpt"/>
</dbReference>
<comment type="similarity">
    <text evidence="2 14 16">Belongs to the TonB-dependent receptor family.</text>
</comment>
<dbReference type="InterPro" id="IPR039426">
    <property type="entry name" value="TonB-dep_rcpt-like"/>
</dbReference>
<dbReference type="NCBIfam" id="TIGR01783">
    <property type="entry name" value="TonB-siderophor"/>
    <property type="match status" value="1"/>
</dbReference>
<feature type="chain" id="PRO_5013068324" description="Secretin/TonB short N-terminal domain-containing protein" evidence="17">
    <location>
        <begin position="29"/>
        <end position="819"/>
    </location>
</feature>
<evidence type="ECO:0000256" key="13">
    <source>
        <dbReference type="ARBA" id="ARBA00023237"/>
    </source>
</evidence>
<evidence type="ECO:0000313" key="19">
    <source>
        <dbReference type="EMBL" id="OMG89091.1"/>
    </source>
</evidence>